<dbReference type="PROSITE" id="PS00010">
    <property type="entry name" value="ASX_HYDROXYL"/>
    <property type="match status" value="2"/>
</dbReference>
<dbReference type="PANTHER" id="PTHR14789:SF4">
    <property type="entry name" value="ENDOSIALIN"/>
    <property type="match status" value="1"/>
</dbReference>
<dbReference type="InterPro" id="IPR049883">
    <property type="entry name" value="NOTCH1_EGF-like"/>
</dbReference>
<keyword evidence="11 16" id="KW-0472">Membrane</keyword>
<feature type="chain" id="PRO_5042081767" description="CD248 molecule, endosialin a" evidence="17">
    <location>
        <begin position="23"/>
        <end position="648"/>
    </location>
</feature>
<dbReference type="InterPro" id="IPR016187">
    <property type="entry name" value="CTDL_fold"/>
</dbReference>
<evidence type="ECO:0000256" key="3">
    <source>
        <dbReference type="ARBA" id="ARBA00022525"/>
    </source>
</evidence>
<dbReference type="GO" id="GO:0030246">
    <property type="term" value="F:carbohydrate binding"/>
    <property type="evidence" value="ECO:0007669"/>
    <property type="project" value="UniProtKB-KW"/>
</dbReference>
<dbReference type="SMART" id="SM00034">
    <property type="entry name" value="CLECT"/>
    <property type="match status" value="1"/>
</dbReference>
<dbReference type="SMART" id="SM00181">
    <property type="entry name" value="EGF"/>
    <property type="match status" value="5"/>
</dbReference>
<protein>
    <recommendedName>
        <fullName evidence="22">CD248 molecule, endosialin a</fullName>
    </recommendedName>
</protein>
<dbReference type="Gene3D" id="2.10.25.10">
    <property type="entry name" value="Laminin"/>
    <property type="match status" value="5"/>
</dbReference>
<name>A0AAD8ZCM3_9TELE</name>
<evidence type="ECO:0000256" key="16">
    <source>
        <dbReference type="SAM" id="Phobius"/>
    </source>
</evidence>
<evidence type="ECO:0000256" key="6">
    <source>
        <dbReference type="ARBA" id="ARBA00022692"/>
    </source>
</evidence>
<evidence type="ECO:0000259" key="18">
    <source>
        <dbReference type="PROSITE" id="PS50026"/>
    </source>
</evidence>
<dbReference type="InterPro" id="IPR018097">
    <property type="entry name" value="EGF_Ca-bd_CS"/>
</dbReference>
<evidence type="ECO:0000256" key="8">
    <source>
        <dbReference type="ARBA" id="ARBA00022734"/>
    </source>
</evidence>
<dbReference type="SMART" id="SM00179">
    <property type="entry name" value="EGF_CA"/>
    <property type="match status" value="4"/>
</dbReference>
<evidence type="ECO:0000256" key="15">
    <source>
        <dbReference type="SAM" id="MobiDB-lite"/>
    </source>
</evidence>
<keyword evidence="4 14" id="KW-0245">EGF-like domain</keyword>
<comment type="caution">
    <text evidence="20">The sequence shown here is derived from an EMBL/GenBank/DDBJ whole genome shotgun (WGS) entry which is preliminary data.</text>
</comment>
<feature type="signal peptide" evidence="17">
    <location>
        <begin position="1"/>
        <end position="22"/>
    </location>
</feature>
<dbReference type="AlphaFoldDB" id="A0AAD8ZCM3"/>
<keyword evidence="7 17" id="KW-0732">Signal</keyword>
<feature type="domain" description="EGF-like" evidence="18">
    <location>
        <begin position="261"/>
        <end position="297"/>
    </location>
</feature>
<dbReference type="Gene3D" id="3.10.100.10">
    <property type="entry name" value="Mannose-Binding Protein A, subunit A"/>
    <property type="match status" value="1"/>
</dbReference>
<feature type="compositionally biased region" description="Low complexity" evidence="15">
    <location>
        <begin position="496"/>
        <end position="505"/>
    </location>
</feature>
<dbReference type="EMBL" id="JAROKS010000014">
    <property type="protein sequence ID" value="KAK1796934.1"/>
    <property type="molecule type" value="Genomic_DNA"/>
</dbReference>
<dbReference type="Proteomes" id="UP001239994">
    <property type="component" value="Unassembled WGS sequence"/>
</dbReference>
<keyword evidence="10 16" id="KW-1133">Transmembrane helix</keyword>
<evidence type="ECO:0000256" key="13">
    <source>
        <dbReference type="ARBA" id="ARBA00023180"/>
    </source>
</evidence>
<evidence type="ECO:0000313" key="21">
    <source>
        <dbReference type="Proteomes" id="UP001239994"/>
    </source>
</evidence>
<dbReference type="InterPro" id="IPR051505">
    <property type="entry name" value="C-type_lectin_domain"/>
</dbReference>
<comment type="caution">
    <text evidence="14">Lacks conserved residue(s) required for the propagation of feature annotation.</text>
</comment>
<evidence type="ECO:0000256" key="17">
    <source>
        <dbReference type="SAM" id="SignalP"/>
    </source>
</evidence>
<dbReference type="InterPro" id="IPR009030">
    <property type="entry name" value="Growth_fac_rcpt_cys_sf"/>
</dbReference>
<keyword evidence="5" id="KW-0597">Phosphoprotein</keyword>
<dbReference type="SUPFAM" id="SSF57184">
    <property type="entry name" value="Growth factor receptor domain"/>
    <property type="match status" value="2"/>
</dbReference>
<evidence type="ECO:0000256" key="10">
    <source>
        <dbReference type="ARBA" id="ARBA00022989"/>
    </source>
</evidence>
<dbReference type="PROSITE" id="PS01186">
    <property type="entry name" value="EGF_2"/>
    <property type="match status" value="2"/>
</dbReference>
<evidence type="ECO:0000256" key="11">
    <source>
        <dbReference type="ARBA" id="ARBA00023136"/>
    </source>
</evidence>
<dbReference type="SUPFAM" id="SSF56436">
    <property type="entry name" value="C-type lectin-like"/>
    <property type="match status" value="1"/>
</dbReference>
<feature type="transmembrane region" description="Helical" evidence="16">
    <location>
        <begin position="561"/>
        <end position="585"/>
    </location>
</feature>
<evidence type="ECO:0000256" key="1">
    <source>
        <dbReference type="ARBA" id="ARBA00004479"/>
    </source>
</evidence>
<dbReference type="InterPro" id="IPR016186">
    <property type="entry name" value="C-type_lectin-like/link_sf"/>
</dbReference>
<evidence type="ECO:0000256" key="4">
    <source>
        <dbReference type="ARBA" id="ARBA00022536"/>
    </source>
</evidence>
<evidence type="ECO:0000256" key="5">
    <source>
        <dbReference type="ARBA" id="ARBA00022553"/>
    </source>
</evidence>
<keyword evidence="6 16" id="KW-0812">Transmembrane</keyword>
<evidence type="ECO:0000256" key="9">
    <source>
        <dbReference type="ARBA" id="ARBA00022737"/>
    </source>
</evidence>
<feature type="domain" description="C-type lectin" evidence="19">
    <location>
        <begin position="33"/>
        <end position="162"/>
    </location>
</feature>
<accession>A0AAD8ZCM3</accession>
<dbReference type="Pfam" id="PF07645">
    <property type="entry name" value="EGF_CA"/>
    <property type="match status" value="3"/>
</dbReference>
<reference evidence="20" key="1">
    <citation type="submission" date="2023-03" db="EMBL/GenBank/DDBJ databases">
        <title>Electrophorus voltai genome.</title>
        <authorList>
            <person name="Bian C."/>
        </authorList>
    </citation>
    <scope>NUCLEOTIDE SEQUENCE</scope>
    <source>
        <strain evidence="20">CB-2022</strain>
        <tissue evidence="20">Muscle</tissue>
    </source>
</reference>
<sequence>MGSPVHFTTLLSVVLYVTSIQTQDLKDQDVLCNENSCLVLYSQRKLFLDAWRSCKSQGGNLVTITSPQEARMVETLFSKIELRDSDRMRIWIGLQRLPRKCSKASPMRGFTWVTGEHETSYTNWQDEESLAICSTPRCVAVSYSTHALERQNNLKWKDDQCSMPVDAYLCREPPYCYDDPKTSWCDKDNGGCNHNCIEDGEHAYCECNEGFLLAEDQITCFPIDPCQGAPCEFECLAVMESYRCACPDSYMLAPDEQHCVDVDECLQSPCEYICINTPGSFECHCQDGYQSEEGTCEDVDECAEYPCEHACENIMGSYICHCHLGYAPLPEDPSQCHDIDECQIEGTCEQMCHNYIGGFECFCGQGYELQPDNSCRLIDEDEQHSTVTASYPLITHLPHPIWEPDGTEYPWTEDSDTDWNSKSPDGLYNLDSVPTHLPWFTTAHQKEAESTHSIESSPGIISVERDEVDLPVTSMENFLPSTATPVPDYYEDESTTEPTALPTTTVGGGAWKWSRTSPTSNGLNKVQTTQSPLTNLGGVFDHKINKGKGEPIKDSSNGSNWLLVGLLVPLCIFIVVMAVLGIVYCRRCTAKPQNTKAPDCYHWIAGAGDKAAADMAGDRDGSRENIEVLAETKPPCGTLIVSEHSCIL</sequence>
<organism evidence="20 21">
    <name type="scientific">Electrophorus voltai</name>
    <dbReference type="NCBI Taxonomy" id="2609070"/>
    <lineage>
        <taxon>Eukaryota</taxon>
        <taxon>Metazoa</taxon>
        <taxon>Chordata</taxon>
        <taxon>Craniata</taxon>
        <taxon>Vertebrata</taxon>
        <taxon>Euteleostomi</taxon>
        <taxon>Actinopterygii</taxon>
        <taxon>Neopterygii</taxon>
        <taxon>Teleostei</taxon>
        <taxon>Ostariophysi</taxon>
        <taxon>Gymnotiformes</taxon>
        <taxon>Gymnotoidei</taxon>
        <taxon>Gymnotidae</taxon>
        <taxon>Electrophorus</taxon>
    </lineage>
</organism>
<comment type="subcellular location">
    <subcellularLocation>
        <location evidence="1">Membrane</location>
        <topology evidence="1">Single-pass type I membrane protein</topology>
    </subcellularLocation>
    <subcellularLocation>
        <location evidence="2">Secreted</location>
    </subcellularLocation>
</comment>
<dbReference type="GO" id="GO:0005509">
    <property type="term" value="F:calcium ion binding"/>
    <property type="evidence" value="ECO:0007669"/>
    <property type="project" value="InterPro"/>
</dbReference>
<dbReference type="InterPro" id="IPR000152">
    <property type="entry name" value="EGF-type_Asp/Asn_hydroxyl_site"/>
</dbReference>
<dbReference type="PROSITE" id="PS50041">
    <property type="entry name" value="C_TYPE_LECTIN_2"/>
    <property type="match status" value="1"/>
</dbReference>
<dbReference type="InterPro" id="IPR001304">
    <property type="entry name" value="C-type_lectin-like"/>
</dbReference>
<gene>
    <name evidence="20" type="ORF">P4O66_000899</name>
</gene>
<keyword evidence="3" id="KW-0964">Secreted</keyword>
<feature type="domain" description="EGF-like" evidence="18">
    <location>
        <begin position="298"/>
        <end position="337"/>
    </location>
</feature>
<evidence type="ECO:0000256" key="14">
    <source>
        <dbReference type="PROSITE-ProRule" id="PRU00076"/>
    </source>
</evidence>
<evidence type="ECO:0000256" key="7">
    <source>
        <dbReference type="ARBA" id="ARBA00022729"/>
    </source>
</evidence>
<dbReference type="GO" id="GO:0016020">
    <property type="term" value="C:membrane"/>
    <property type="evidence" value="ECO:0007669"/>
    <property type="project" value="UniProtKB-SubCell"/>
</dbReference>
<keyword evidence="13" id="KW-0325">Glycoprotein</keyword>
<keyword evidence="21" id="KW-1185">Reference proteome</keyword>
<dbReference type="InterPro" id="IPR000742">
    <property type="entry name" value="EGF"/>
</dbReference>
<dbReference type="InterPro" id="IPR001881">
    <property type="entry name" value="EGF-like_Ca-bd_dom"/>
</dbReference>
<keyword evidence="12" id="KW-1015">Disulfide bond</keyword>
<feature type="region of interest" description="Disordered" evidence="15">
    <location>
        <begin position="490"/>
        <end position="511"/>
    </location>
</feature>
<dbReference type="GO" id="GO:0005576">
    <property type="term" value="C:extracellular region"/>
    <property type="evidence" value="ECO:0007669"/>
    <property type="project" value="UniProtKB-SubCell"/>
</dbReference>
<dbReference type="PANTHER" id="PTHR14789">
    <property type="entry name" value="CHONDROLECTIN VARIANT CHODLFDELTAE"/>
    <property type="match status" value="1"/>
</dbReference>
<keyword evidence="9" id="KW-0677">Repeat</keyword>
<proteinExistence type="predicted"/>
<evidence type="ECO:0008006" key="22">
    <source>
        <dbReference type="Google" id="ProtNLM"/>
    </source>
</evidence>
<dbReference type="PROSITE" id="PS50026">
    <property type="entry name" value="EGF_3"/>
    <property type="match status" value="2"/>
</dbReference>
<evidence type="ECO:0000256" key="12">
    <source>
        <dbReference type="ARBA" id="ARBA00023157"/>
    </source>
</evidence>
<keyword evidence="8" id="KW-0430">Lectin</keyword>
<evidence type="ECO:0000259" key="19">
    <source>
        <dbReference type="PROSITE" id="PS50041"/>
    </source>
</evidence>
<dbReference type="CDD" id="cd00054">
    <property type="entry name" value="EGF_CA"/>
    <property type="match status" value="2"/>
</dbReference>
<dbReference type="PROSITE" id="PS01187">
    <property type="entry name" value="EGF_CA"/>
    <property type="match status" value="2"/>
</dbReference>
<evidence type="ECO:0000313" key="20">
    <source>
        <dbReference type="EMBL" id="KAK1796934.1"/>
    </source>
</evidence>
<dbReference type="FunFam" id="2.10.25.10:FF:000014">
    <property type="entry name" value="Latent-transforming growth factor beta-binding protein 3"/>
    <property type="match status" value="1"/>
</dbReference>
<evidence type="ECO:0000256" key="2">
    <source>
        <dbReference type="ARBA" id="ARBA00004613"/>
    </source>
</evidence>